<organism evidence="1 2">
    <name type="scientific">Lactuca virosa</name>
    <dbReference type="NCBI Taxonomy" id="75947"/>
    <lineage>
        <taxon>Eukaryota</taxon>
        <taxon>Viridiplantae</taxon>
        <taxon>Streptophyta</taxon>
        <taxon>Embryophyta</taxon>
        <taxon>Tracheophyta</taxon>
        <taxon>Spermatophyta</taxon>
        <taxon>Magnoliopsida</taxon>
        <taxon>eudicotyledons</taxon>
        <taxon>Gunneridae</taxon>
        <taxon>Pentapetalae</taxon>
        <taxon>asterids</taxon>
        <taxon>campanulids</taxon>
        <taxon>Asterales</taxon>
        <taxon>Asteraceae</taxon>
        <taxon>Cichorioideae</taxon>
        <taxon>Cichorieae</taxon>
        <taxon>Lactucinae</taxon>
        <taxon>Lactuca</taxon>
    </lineage>
</organism>
<dbReference type="AlphaFoldDB" id="A0AAU9MLW4"/>
<evidence type="ECO:0000313" key="2">
    <source>
        <dbReference type="Proteomes" id="UP001157418"/>
    </source>
</evidence>
<accession>A0AAU9MLW4</accession>
<dbReference type="Proteomes" id="UP001157418">
    <property type="component" value="Unassembled WGS sequence"/>
</dbReference>
<proteinExistence type="predicted"/>
<comment type="caution">
    <text evidence="1">The sequence shown here is derived from an EMBL/GenBank/DDBJ whole genome shotgun (WGS) entry which is preliminary data.</text>
</comment>
<sequence>MSQCLHRLHLTLATSHTSSAPPSVSTKDAIDPLEVHLFRHRCPPPPLSPRFYLLIIRVALTLSRRHIQPLSGRRRYNLLAGHRPPFRSILSKPQRSDGINKSWLLLKLQHQTISAPIFVGQLVGQLAKLHGCYVVGSAGTTQKADYQFFYKLFPYLPKKLQVQPWMNSQKKRGGSLRGQGWKYGSGFVDGIFPVLSPDVQHILNFMKKETDVNRVWDALSSLVPTHTTWDDIISVGVQFRLNNRWDPIILILK</sequence>
<dbReference type="EMBL" id="CAKMRJ010002262">
    <property type="protein sequence ID" value="CAH1428873.1"/>
    <property type="molecule type" value="Genomic_DNA"/>
</dbReference>
<dbReference type="Gene3D" id="3.40.50.720">
    <property type="entry name" value="NAD(P)-binding Rossmann-like Domain"/>
    <property type="match status" value="1"/>
</dbReference>
<protein>
    <submittedName>
        <fullName evidence="1">Uncharacterized protein</fullName>
    </submittedName>
</protein>
<reference evidence="1 2" key="1">
    <citation type="submission" date="2022-01" db="EMBL/GenBank/DDBJ databases">
        <authorList>
            <person name="Xiong W."/>
            <person name="Schranz E."/>
        </authorList>
    </citation>
    <scope>NUCLEOTIDE SEQUENCE [LARGE SCALE GENOMIC DNA]</scope>
</reference>
<evidence type="ECO:0000313" key="1">
    <source>
        <dbReference type="EMBL" id="CAH1428873.1"/>
    </source>
</evidence>
<name>A0AAU9MLW4_9ASTR</name>
<gene>
    <name evidence="1" type="ORF">LVIROSA_LOCUS15775</name>
</gene>
<keyword evidence="2" id="KW-1185">Reference proteome</keyword>